<organism evidence="4 5">
    <name type="scientific">Cucumis melo var. makuwa</name>
    <name type="common">Oriental melon</name>
    <dbReference type="NCBI Taxonomy" id="1194695"/>
    <lineage>
        <taxon>Eukaryota</taxon>
        <taxon>Viridiplantae</taxon>
        <taxon>Streptophyta</taxon>
        <taxon>Embryophyta</taxon>
        <taxon>Tracheophyta</taxon>
        <taxon>Spermatophyta</taxon>
        <taxon>Magnoliopsida</taxon>
        <taxon>eudicotyledons</taxon>
        <taxon>Gunneridae</taxon>
        <taxon>Pentapetalae</taxon>
        <taxon>rosids</taxon>
        <taxon>fabids</taxon>
        <taxon>Cucurbitales</taxon>
        <taxon>Cucurbitaceae</taxon>
        <taxon>Benincaseae</taxon>
        <taxon>Cucumis</taxon>
    </lineage>
</organism>
<evidence type="ECO:0000259" key="3">
    <source>
        <dbReference type="Pfam" id="PF14547"/>
    </source>
</evidence>
<dbReference type="OrthoDB" id="696558at2759"/>
<dbReference type="Gene3D" id="1.10.110.10">
    <property type="entry name" value="Plant lipid-transfer and hydrophobic proteins"/>
    <property type="match status" value="1"/>
</dbReference>
<dbReference type="Proteomes" id="UP000321393">
    <property type="component" value="Unassembled WGS sequence"/>
</dbReference>
<dbReference type="InterPro" id="IPR027923">
    <property type="entry name" value="Hydrophob_seed_dom"/>
</dbReference>
<accession>A0A5A7T898</accession>
<name>A0A5A7T898_CUCMM</name>
<dbReference type="Pfam" id="PF14547">
    <property type="entry name" value="Hydrophob_seed"/>
    <property type="match status" value="1"/>
</dbReference>
<gene>
    <name evidence="4" type="ORF">E6C27_scaffold558G00330</name>
</gene>
<dbReference type="InterPro" id="IPR051636">
    <property type="entry name" value="Plant_LTP/defense-related"/>
</dbReference>
<comment type="similarity">
    <text evidence="1">Belongs to the plant LTP family. PEARLI1 subfamily.</text>
</comment>
<evidence type="ECO:0000256" key="1">
    <source>
        <dbReference type="ARBA" id="ARBA00008965"/>
    </source>
</evidence>
<comment type="caution">
    <text evidence="4">The sequence shown here is derived from an EMBL/GenBank/DDBJ whole genome shotgun (WGS) entry which is preliminary data.</text>
</comment>
<dbReference type="STRING" id="1194695.A0A5A7T898"/>
<keyword evidence="2" id="KW-0732">Signal</keyword>
<dbReference type="SUPFAM" id="SSF47699">
    <property type="entry name" value="Bifunctional inhibitor/lipid-transfer protein/seed storage 2S albumin"/>
    <property type="match status" value="1"/>
</dbReference>
<protein>
    <submittedName>
        <fullName evidence="4">PEARLI1-like lipid transfer protein 1</fullName>
    </submittedName>
</protein>
<feature type="chain" id="PRO_5022927136" evidence="2">
    <location>
        <begin position="26"/>
        <end position="180"/>
    </location>
</feature>
<dbReference type="AlphaFoldDB" id="A0A5A7T898"/>
<evidence type="ECO:0000313" key="4">
    <source>
        <dbReference type="EMBL" id="KAA0039702.1"/>
    </source>
</evidence>
<feature type="domain" description="Hydrophobic seed protein" evidence="3">
    <location>
        <begin position="31"/>
        <end position="92"/>
    </location>
</feature>
<dbReference type="InterPro" id="IPR036312">
    <property type="entry name" value="Bifun_inhib/LTP/seed_sf"/>
</dbReference>
<dbReference type="PANTHER" id="PTHR31731">
    <property type="match status" value="1"/>
</dbReference>
<dbReference type="CDD" id="cd01958">
    <property type="entry name" value="HPS_like"/>
    <property type="match status" value="1"/>
</dbReference>
<evidence type="ECO:0000256" key="2">
    <source>
        <dbReference type="SAM" id="SignalP"/>
    </source>
</evidence>
<sequence length="180" mass="19298">MASKATVSLAFLLALNLVFSSFVYAEDDNKCPIDTLKLGVCAKLLGGVVDIEIGKTSCCPLISKLVDLDAAVCLCTALKANVLGLRLNIPLSAESITPPISPPSSPPPIPSDFTILISSLFLHRHLIHLLLHLHPGIGTLTPPPATPALSFRHLGQSYRQPITPTSSIAPPHQYYRTIYL</sequence>
<proteinExistence type="inferred from homology"/>
<reference evidence="4 5" key="1">
    <citation type="submission" date="2019-08" db="EMBL/GenBank/DDBJ databases">
        <title>Draft genome sequences of two oriental melons (Cucumis melo L. var makuwa).</title>
        <authorList>
            <person name="Kwon S.-Y."/>
        </authorList>
    </citation>
    <scope>NUCLEOTIDE SEQUENCE [LARGE SCALE GENOMIC DNA]</scope>
    <source>
        <strain evidence="5">cv. SW 3</strain>
        <tissue evidence="4">Leaf</tissue>
    </source>
</reference>
<dbReference type="EMBL" id="SSTE01018296">
    <property type="protein sequence ID" value="KAA0039702.1"/>
    <property type="molecule type" value="Genomic_DNA"/>
</dbReference>
<evidence type="ECO:0000313" key="5">
    <source>
        <dbReference type="Proteomes" id="UP000321393"/>
    </source>
</evidence>
<feature type="signal peptide" evidence="2">
    <location>
        <begin position="1"/>
        <end position="25"/>
    </location>
</feature>